<reference evidence="6" key="2">
    <citation type="submission" date="2021-04" db="EMBL/GenBank/DDBJ databases">
        <authorList>
            <person name="Gilroy R."/>
        </authorList>
    </citation>
    <scope>NUCLEOTIDE SEQUENCE</scope>
    <source>
        <strain evidence="6">CHK198-12963</strain>
    </source>
</reference>
<dbReference type="Gene3D" id="3.40.50.300">
    <property type="entry name" value="P-loop containing nucleotide triphosphate hydrolases"/>
    <property type="match status" value="1"/>
</dbReference>
<comment type="similarity">
    <text evidence="1">Belongs to the ABC transporter superfamily.</text>
</comment>
<evidence type="ECO:0000256" key="3">
    <source>
        <dbReference type="ARBA" id="ARBA00022741"/>
    </source>
</evidence>
<organism evidence="6 7">
    <name type="scientific">Candidatus Enterocloster excrementigallinarum</name>
    <dbReference type="NCBI Taxonomy" id="2838558"/>
    <lineage>
        <taxon>Bacteria</taxon>
        <taxon>Bacillati</taxon>
        <taxon>Bacillota</taxon>
        <taxon>Clostridia</taxon>
        <taxon>Lachnospirales</taxon>
        <taxon>Lachnospiraceae</taxon>
        <taxon>Enterocloster</taxon>
    </lineage>
</organism>
<gene>
    <name evidence="6" type="ORF">H9931_06370</name>
</gene>
<keyword evidence="2" id="KW-0813">Transport</keyword>
<accession>A0A9D2PTX4</accession>
<reference evidence="6" key="1">
    <citation type="journal article" date="2021" name="PeerJ">
        <title>Extensive microbial diversity within the chicken gut microbiome revealed by metagenomics and culture.</title>
        <authorList>
            <person name="Gilroy R."/>
            <person name="Ravi A."/>
            <person name="Getino M."/>
            <person name="Pursley I."/>
            <person name="Horton D.L."/>
            <person name="Alikhan N.F."/>
            <person name="Baker D."/>
            <person name="Gharbi K."/>
            <person name="Hall N."/>
            <person name="Watson M."/>
            <person name="Adriaenssens E.M."/>
            <person name="Foster-Nyarko E."/>
            <person name="Jarju S."/>
            <person name="Secka A."/>
            <person name="Antonio M."/>
            <person name="Oren A."/>
            <person name="Chaudhuri R.R."/>
            <person name="La Ragione R."/>
            <person name="Hildebrand F."/>
            <person name="Pallen M.J."/>
        </authorList>
    </citation>
    <scope>NUCLEOTIDE SEQUENCE</scope>
    <source>
        <strain evidence="6">CHK198-12963</strain>
    </source>
</reference>
<dbReference type="PROSITE" id="PS50893">
    <property type="entry name" value="ABC_TRANSPORTER_2"/>
    <property type="match status" value="1"/>
</dbReference>
<keyword evidence="4 6" id="KW-0067">ATP-binding</keyword>
<protein>
    <submittedName>
        <fullName evidence="6">ABC transporter ATP-binding protein</fullName>
    </submittedName>
</protein>
<dbReference type="AlphaFoldDB" id="A0A9D2PTX4"/>
<dbReference type="Proteomes" id="UP000823863">
    <property type="component" value="Unassembled WGS sequence"/>
</dbReference>
<evidence type="ECO:0000256" key="1">
    <source>
        <dbReference type="ARBA" id="ARBA00005417"/>
    </source>
</evidence>
<dbReference type="SMART" id="SM00382">
    <property type="entry name" value="AAA"/>
    <property type="match status" value="1"/>
</dbReference>
<dbReference type="EMBL" id="DWWB01000030">
    <property type="protein sequence ID" value="HJC66334.1"/>
    <property type="molecule type" value="Genomic_DNA"/>
</dbReference>
<evidence type="ECO:0000259" key="5">
    <source>
        <dbReference type="PROSITE" id="PS50893"/>
    </source>
</evidence>
<evidence type="ECO:0000313" key="6">
    <source>
        <dbReference type="EMBL" id="HJC66334.1"/>
    </source>
</evidence>
<dbReference type="Pfam" id="PF00005">
    <property type="entry name" value="ABC_tran"/>
    <property type="match status" value="1"/>
</dbReference>
<evidence type="ECO:0000256" key="2">
    <source>
        <dbReference type="ARBA" id="ARBA00022448"/>
    </source>
</evidence>
<dbReference type="CDD" id="cd03230">
    <property type="entry name" value="ABC_DR_subfamily_A"/>
    <property type="match status" value="1"/>
</dbReference>
<dbReference type="InterPro" id="IPR003439">
    <property type="entry name" value="ABC_transporter-like_ATP-bd"/>
</dbReference>
<dbReference type="SUPFAM" id="SSF52540">
    <property type="entry name" value="P-loop containing nucleoside triphosphate hydrolases"/>
    <property type="match status" value="1"/>
</dbReference>
<keyword evidence="3" id="KW-0547">Nucleotide-binding</keyword>
<dbReference type="GO" id="GO:0016887">
    <property type="term" value="F:ATP hydrolysis activity"/>
    <property type="evidence" value="ECO:0007669"/>
    <property type="project" value="InterPro"/>
</dbReference>
<feature type="domain" description="ABC transporter" evidence="5">
    <location>
        <begin position="2"/>
        <end position="231"/>
    </location>
</feature>
<evidence type="ECO:0000256" key="4">
    <source>
        <dbReference type="ARBA" id="ARBA00022840"/>
    </source>
</evidence>
<dbReference type="GO" id="GO:0005524">
    <property type="term" value="F:ATP binding"/>
    <property type="evidence" value="ECO:0007669"/>
    <property type="project" value="UniProtKB-KW"/>
</dbReference>
<dbReference type="InterPro" id="IPR003593">
    <property type="entry name" value="AAA+_ATPase"/>
</dbReference>
<comment type="caution">
    <text evidence="6">The sequence shown here is derived from an EMBL/GenBank/DDBJ whole genome shotgun (WGS) entry which is preliminary data.</text>
</comment>
<evidence type="ECO:0000313" key="7">
    <source>
        <dbReference type="Proteomes" id="UP000823863"/>
    </source>
</evidence>
<dbReference type="InterPro" id="IPR027417">
    <property type="entry name" value="P-loop_NTPase"/>
</dbReference>
<dbReference type="PANTHER" id="PTHR43335:SF4">
    <property type="entry name" value="ABC TRANSPORTER, ATP-BINDING PROTEIN"/>
    <property type="match status" value="1"/>
</dbReference>
<sequence length="319" mass="35512">MIEVNNLVKRYGSVTAVDHLSFRVNKGQIYGFLGPNGAGKSTTMNMITGYISATEGNVRINGFDMSEEPEKAKEHIGYLPEIPPVYPDMTPEEYLLFSGEIKKVSKNELRREMERVMELTGVTQMRKRLIGNLSKGYRQRVGFACALLGNPEVVILDEPTVGLDPKQIIDIRSLIQSLKGDHTVILSSHILSEVSAVCDHVLIISKGKLVADGQTDQIRGLMKHSNVYQMQVQGEEQQILQSLKGVKDIRKLEAKTEDGGLVSIRLETDSDRDPRAEVFRVLASIDCPIMELTSKKMSLEDVFLELTDGQEVKEHVGAL</sequence>
<dbReference type="PANTHER" id="PTHR43335">
    <property type="entry name" value="ABC TRANSPORTER, ATP-BINDING PROTEIN"/>
    <property type="match status" value="1"/>
</dbReference>
<proteinExistence type="inferred from homology"/>
<name>A0A9D2PTX4_9FIRM</name>